<dbReference type="Gene3D" id="1.10.285.20">
    <property type="entry name" value="Uncharacterised protein PF01937, DUF89, domain 2"/>
    <property type="match status" value="1"/>
</dbReference>
<dbReference type="InterPro" id="IPR002791">
    <property type="entry name" value="ARMT1-like_metal-bd"/>
</dbReference>
<feature type="domain" description="Damage-control phosphatase ARMT1-like metal-binding" evidence="1">
    <location>
        <begin position="2"/>
        <end position="213"/>
    </location>
</feature>
<evidence type="ECO:0000259" key="1">
    <source>
        <dbReference type="Pfam" id="PF01937"/>
    </source>
</evidence>
<comment type="caution">
    <text evidence="2">The sequence shown here is derived from an EMBL/GenBank/DDBJ whole genome shotgun (WGS) entry which is preliminary data.</text>
</comment>
<dbReference type="AlphaFoldDB" id="A0A9D6V5E4"/>
<dbReference type="Gene3D" id="3.40.50.10880">
    <property type="entry name" value="Uncharacterised protein PF01937, DUF89, domain 3"/>
    <property type="match status" value="1"/>
</dbReference>
<evidence type="ECO:0000313" key="3">
    <source>
        <dbReference type="Proteomes" id="UP000807825"/>
    </source>
</evidence>
<evidence type="ECO:0000313" key="2">
    <source>
        <dbReference type="EMBL" id="MBI5250960.1"/>
    </source>
</evidence>
<organism evidence="2 3">
    <name type="scientific">Desulfomonile tiedjei</name>
    <dbReference type="NCBI Taxonomy" id="2358"/>
    <lineage>
        <taxon>Bacteria</taxon>
        <taxon>Pseudomonadati</taxon>
        <taxon>Thermodesulfobacteriota</taxon>
        <taxon>Desulfomonilia</taxon>
        <taxon>Desulfomonilales</taxon>
        <taxon>Desulfomonilaceae</taxon>
        <taxon>Desulfomonile</taxon>
    </lineage>
</organism>
<gene>
    <name evidence="2" type="ORF">HY912_15840</name>
</gene>
<reference evidence="2" key="1">
    <citation type="submission" date="2020-07" db="EMBL/GenBank/DDBJ databases">
        <title>Huge and variable diversity of episymbiotic CPR bacteria and DPANN archaea in groundwater ecosystems.</title>
        <authorList>
            <person name="He C.Y."/>
            <person name="Keren R."/>
            <person name="Whittaker M."/>
            <person name="Farag I.F."/>
            <person name="Doudna J."/>
            <person name="Cate J.H.D."/>
            <person name="Banfield J.F."/>
        </authorList>
    </citation>
    <scope>NUCLEOTIDE SEQUENCE</scope>
    <source>
        <strain evidence="2">NC_groundwater_1664_Pr3_B-0.1um_52_9</strain>
    </source>
</reference>
<dbReference type="InterPro" id="IPR014444">
    <property type="entry name" value="PH1575-like"/>
</dbReference>
<dbReference type="EMBL" id="JACRDE010000411">
    <property type="protein sequence ID" value="MBI5250960.1"/>
    <property type="molecule type" value="Genomic_DNA"/>
</dbReference>
<dbReference type="PIRSF" id="PIRSF006593">
    <property type="entry name" value="UCP006593"/>
    <property type="match status" value="1"/>
</dbReference>
<feature type="non-terminal residue" evidence="2">
    <location>
        <position position="1"/>
    </location>
</feature>
<dbReference type="InterPro" id="IPR036075">
    <property type="entry name" value="ARMT-1-like_metal-bd_sf"/>
</dbReference>
<name>A0A9D6V5E4_9BACT</name>
<proteinExistence type="predicted"/>
<dbReference type="Pfam" id="PF01937">
    <property type="entry name" value="ARMT1-like_dom"/>
    <property type="match status" value="1"/>
</dbReference>
<sequence>TAFGNPDPFREWKDRENKKYLELYPWLKGLVVASEDSLFTAVNLAIMGNSIDPMGLQNPQDLEQAIEGLLAYPVPKERFADLKDRLEQSSLVIYLGDNCGEIVFDKLLIETMKAHYELEVVFVVRSMPTLNDATPREAALSGMDNVATVIENGIDGPLPGIILSRCSAQLRSLWSSADLVISKGGGNFDNLDEEESLTVPVYYMLMSKCIPYQDYFKVPVNYPILSRYSSTSRSGCRTPPSEPK</sequence>
<protein>
    <submittedName>
        <fullName evidence="2">DUF89 family protein</fullName>
    </submittedName>
</protein>
<dbReference type="SUPFAM" id="SSF111321">
    <property type="entry name" value="AF1104-like"/>
    <property type="match status" value="1"/>
</dbReference>
<accession>A0A9D6V5E4</accession>
<dbReference type="Proteomes" id="UP000807825">
    <property type="component" value="Unassembled WGS sequence"/>
</dbReference>